<comment type="caution">
    <text evidence="2">The sequence shown here is derived from an EMBL/GenBank/DDBJ whole genome shotgun (WGS) entry which is preliminary data.</text>
</comment>
<evidence type="ECO:0000256" key="1">
    <source>
        <dbReference type="SAM" id="Phobius"/>
    </source>
</evidence>
<feature type="transmembrane region" description="Helical" evidence="1">
    <location>
        <begin position="12"/>
        <end position="31"/>
    </location>
</feature>
<organism evidence="2 3">
    <name type="scientific">Ganoderma sinense ZZ0214-1</name>
    <dbReference type="NCBI Taxonomy" id="1077348"/>
    <lineage>
        <taxon>Eukaryota</taxon>
        <taxon>Fungi</taxon>
        <taxon>Dikarya</taxon>
        <taxon>Basidiomycota</taxon>
        <taxon>Agaricomycotina</taxon>
        <taxon>Agaricomycetes</taxon>
        <taxon>Polyporales</taxon>
        <taxon>Polyporaceae</taxon>
        <taxon>Ganoderma</taxon>
    </lineage>
</organism>
<dbReference type="AlphaFoldDB" id="A0A2G8RTQ4"/>
<dbReference type="Proteomes" id="UP000230002">
    <property type="component" value="Unassembled WGS sequence"/>
</dbReference>
<protein>
    <recommendedName>
        <fullName evidence="4">Transporter</fullName>
    </recommendedName>
</protein>
<proteinExistence type="predicted"/>
<gene>
    <name evidence="2" type="ORF">GSI_12604</name>
</gene>
<name>A0A2G8RTQ4_9APHY</name>
<dbReference type="EMBL" id="AYKW01000056">
    <property type="protein sequence ID" value="PIL24718.1"/>
    <property type="molecule type" value="Genomic_DNA"/>
</dbReference>
<keyword evidence="1" id="KW-0812">Transmembrane</keyword>
<feature type="transmembrane region" description="Helical" evidence="1">
    <location>
        <begin position="38"/>
        <end position="57"/>
    </location>
</feature>
<evidence type="ECO:0008006" key="4">
    <source>
        <dbReference type="Google" id="ProtNLM"/>
    </source>
</evidence>
<evidence type="ECO:0000313" key="2">
    <source>
        <dbReference type="EMBL" id="PIL24718.1"/>
    </source>
</evidence>
<keyword evidence="1" id="KW-1133">Transmembrane helix</keyword>
<reference evidence="2 3" key="1">
    <citation type="journal article" date="2015" name="Sci. Rep.">
        <title>Chromosome-level genome map provides insights into diverse defense mechanisms in the medicinal fungus Ganoderma sinense.</title>
        <authorList>
            <person name="Zhu Y."/>
            <person name="Xu J."/>
            <person name="Sun C."/>
            <person name="Zhou S."/>
            <person name="Xu H."/>
            <person name="Nelson D.R."/>
            <person name="Qian J."/>
            <person name="Song J."/>
            <person name="Luo H."/>
            <person name="Xiang L."/>
            <person name="Li Y."/>
            <person name="Xu Z."/>
            <person name="Ji A."/>
            <person name="Wang L."/>
            <person name="Lu S."/>
            <person name="Hayward A."/>
            <person name="Sun W."/>
            <person name="Li X."/>
            <person name="Schwartz D.C."/>
            <person name="Wang Y."/>
            <person name="Chen S."/>
        </authorList>
    </citation>
    <scope>NUCLEOTIDE SEQUENCE [LARGE SCALE GENOMIC DNA]</scope>
    <source>
        <strain evidence="2 3">ZZ0214-1</strain>
    </source>
</reference>
<keyword evidence="1" id="KW-0472">Membrane</keyword>
<sequence>MGAVASLVSRLYYGIVTLVYDVVFGCIRWLFTNIAKPIVLLLAGLAYGLFLGLGIVFQSPIRAAQDWLMVEQSRREMKKWTQAPPSHSRHDFDYQQIASLSSIHSSQ</sequence>
<evidence type="ECO:0000313" key="3">
    <source>
        <dbReference type="Proteomes" id="UP000230002"/>
    </source>
</evidence>
<keyword evidence="3" id="KW-1185">Reference proteome</keyword>
<accession>A0A2G8RTQ4</accession>
<dbReference type="OrthoDB" id="10427266at2759"/>